<protein>
    <submittedName>
        <fullName evidence="1">Uncharacterized protein</fullName>
    </submittedName>
</protein>
<name>A0A4Z1BGI7_9FLAO</name>
<comment type="caution">
    <text evidence="1">The sequence shown here is derived from an EMBL/GenBank/DDBJ whole genome shotgun (WGS) entry which is preliminary data.</text>
</comment>
<dbReference type="OrthoDB" id="1072575at2"/>
<reference evidence="1 2" key="1">
    <citation type="submission" date="2019-03" db="EMBL/GenBank/DDBJ databases">
        <title>Empedobacter tilapiae sp. nov., isolated from an intestine of Nile tilapia Oreochromis niloticus.</title>
        <authorList>
            <person name="Kim Y.-O."/>
            <person name="Yoon J.-H."/>
        </authorList>
    </citation>
    <scope>NUCLEOTIDE SEQUENCE [LARGE SCALE GENOMIC DNA]</scope>
    <source>
        <strain evidence="1 2">MRS2</strain>
    </source>
</reference>
<evidence type="ECO:0000313" key="1">
    <source>
        <dbReference type="EMBL" id="TGN26757.1"/>
    </source>
</evidence>
<sequence>MRYNIDFNKLIVLLLPTFLRNPRLIGFLRAAVNPLSKLYDDFNKYRTEDHKRLDHNWQKCYFEKRLNDIYDSTERKIKIIEGEKYSREYIYTHGERKPINLGIIYIRSSNDFADTGSDFTIDMNKVKANEDDLNAQINFYKLAGTRYNIINLPKRFQLTDNIQRI</sequence>
<gene>
    <name evidence="1" type="ORF">E4J94_09940</name>
</gene>
<accession>A0A4Z1BGI7</accession>
<proteinExistence type="predicted"/>
<dbReference type="Proteomes" id="UP000297998">
    <property type="component" value="Unassembled WGS sequence"/>
</dbReference>
<evidence type="ECO:0000313" key="2">
    <source>
        <dbReference type="Proteomes" id="UP000297998"/>
    </source>
</evidence>
<organism evidence="1 2">
    <name type="scientific">Empedobacter tilapiae</name>
    <dbReference type="NCBI Taxonomy" id="2491114"/>
    <lineage>
        <taxon>Bacteria</taxon>
        <taxon>Pseudomonadati</taxon>
        <taxon>Bacteroidota</taxon>
        <taxon>Flavobacteriia</taxon>
        <taxon>Flavobacteriales</taxon>
        <taxon>Weeksellaceae</taxon>
        <taxon>Empedobacter</taxon>
    </lineage>
</organism>
<dbReference type="AlphaFoldDB" id="A0A4Z1BGI7"/>
<keyword evidence="2" id="KW-1185">Reference proteome</keyword>
<dbReference type="EMBL" id="SRPE01000006">
    <property type="protein sequence ID" value="TGN26757.1"/>
    <property type="molecule type" value="Genomic_DNA"/>
</dbReference>
<dbReference type="RefSeq" id="WP_135835656.1">
    <property type="nucleotide sequence ID" value="NZ_SRPE01000006.1"/>
</dbReference>